<dbReference type="InterPro" id="IPR023296">
    <property type="entry name" value="Glyco_hydro_beta-prop_sf"/>
</dbReference>
<proteinExistence type="predicted"/>
<protein>
    <recommendedName>
        <fullName evidence="3">Glycosyl hydrolase family 32 N-terminal domain-containing protein</fullName>
    </recommendedName>
</protein>
<reference evidence="1 2" key="1">
    <citation type="journal article" date="2016" name="Nat. Commun.">
        <title>Thousands of microbial genomes shed light on interconnected biogeochemical processes in an aquifer system.</title>
        <authorList>
            <person name="Anantharaman K."/>
            <person name="Brown C.T."/>
            <person name="Hug L.A."/>
            <person name="Sharon I."/>
            <person name="Castelle C.J."/>
            <person name="Probst A.J."/>
            <person name="Thomas B.C."/>
            <person name="Singh A."/>
            <person name="Wilkins M.J."/>
            <person name="Karaoz U."/>
            <person name="Brodie E.L."/>
            <person name="Williams K.H."/>
            <person name="Hubbard S.S."/>
            <person name="Banfield J.F."/>
        </authorList>
    </citation>
    <scope>NUCLEOTIDE SEQUENCE [LARGE SCALE GENOMIC DNA]</scope>
    <source>
        <strain evidence="2">RIFCSPLOWO2_12_FULL_64_10</strain>
    </source>
</reference>
<dbReference type="Proteomes" id="UP000178606">
    <property type="component" value="Unassembled WGS sequence"/>
</dbReference>
<evidence type="ECO:0000313" key="2">
    <source>
        <dbReference type="Proteomes" id="UP000178606"/>
    </source>
</evidence>
<evidence type="ECO:0000313" key="1">
    <source>
        <dbReference type="EMBL" id="OGG51879.1"/>
    </source>
</evidence>
<dbReference type="SUPFAM" id="SSF75005">
    <property type="entry name" value="Arabinanase/levansucrase/invertase"/>
    <property type="match status" value="2"/>
</dbReference>
<organism evidence="1 2">
    <name type="scientific">Handelsmanbacteria sp. (strain RIFCSPLOWO2_12_FULL_64_10)</name>
    <dbReference type="NCBI Taxonomy" id="1817868"/>
    <lineage>
        <taxon>Bacteria</taxon>
        <taxon>Candidatus Handelsmaniibacteriota</taxon>
    </lineage>
</organism>
<sequence>MEKHYEGEPLRIGNETQLLMDDFIVEDRWRLTRALHSPDKFLRNPILLRDKPWEGDLACRPWVIRDEAYGRYRMWYQCFSTSSAFRGGGPPYFLGYAESDDGITWEKPLLDGFPFAGFPRTNIVYAGTHGDSATGVQVFADPEDPDPERRYKMIVREARPRGDRINRGVSLACSPDGFRWKLSGEEHILDYHSDCHNHVVFDPVNRRWLLYCRPIYMYATGRSSWDPPGGGPGTRHTKRRVAVMTSRDFVHWSYPRTVMYPDERDTPDYDACMVFRYGGQFLMFYCAMDGDHGGTNEMRIACSRDGLVWERFHSREPYLARGREGDWDAGQVSSSCPPVRQGENLLIYYTGTQRGQSDGSGGMGGIGLAFTKADRFVEQRAGDEPGYLLTREFILEGNRLRLNTGLRWATYRAIQIKVEIVRRPELGRHHEFSHAPAYEGFSLADCDLIRADRTDLPVTWRGNPDLSALSGKPVYLRFEIQNMGLFSFRITKE</sequence>
<dbReference type="Gene3D" id="2.115.10.20">
    <property type="entry name" value="Glycosyl hydrolase domain, family 43"/>
    <property type="match status" value="2"/>
</dbReference>
<dbReference type="PANTHER" id="PTHR35279:SF1">
    <property type="entry name" value="ARABINANASE_LEVANSUCRASE_INVERTASE"/>
    <property type="match status" value="1"/>
</dbReference>
<accession>A0A1F6CRR4</accession>
<comment type="caution">
    <text evidence="1">The sequence shown here is derived from an EMBL/GenBank/DDBJ whole genome shotgun (WGS) entry which is preliminary data.</text>
</comment>
<evidence type="ECO:0008006" key="3">
    <source>
        <dbReference type="Google" id="ProtNLM"/>
    </source>
</evidence>
<dbReference type="EMBL" id="MFKF01000164">
    <property type="protein sequence ID" value="OGG51879.1"/>
    <property type="molecule type" value="Genomic_DNA"/>
</dbReference>
<dbReference type="PANTHER" id="PTHR35279">
    <property type="match status" value="1"/>
</dbReference>
<dbReference type="AlphaFoldDB" id="A0A1F6CRR4"/>
<gene>
    <name evidence="1" type="ORF">A3F84_08455</name>
</gene>
<name>A0A1F6CRR4_HANXR</name>